<evidence type="ECO:0000259" key="2">
    <source>
        <dbReference type="SMART" id="SM00829"/>
    </source>
</evidence>
<dbReference type="InterPro" id="IPR011032">
    <property type="entry name" value="GroES-like_sf"/>
</dbReference>
<dbReference type="SUPFAM" id="SSF51735">
    <property type="entry name" value="NAD(P)-binding Rossmann-fold domains"/>
    <property type="match status" value="1"/>
</dbReference>
<dbReference type="Proteomes" id="UP000559256">
    <property type="component" value="Unassembled WGS sequence"/>
</dbReference>
<dbReference type="InterPro" id="IPR041694">
    <property type="entry name" value="ADH_N_2"/>
</dbReference>
<dbReference type="SMART" id="SM00829">
    <property type="entry name" value="PKS_ER"/>
    <property type="match status" value="1"/>
</dbReference>
<organism evidence="3 4">
    <name type="scientific">Tetrapyrgos nigripes</name>
    <dbReference type="NCBI Taxonomy" id="182062"/>
    <lineage>
        <taxon>Eukaryota</taxon>
        <taxon>Fungi</taxon>
        <taxon>Dikarya</taxon>
        <taxon>Basidiomycota</taxon>
        <taxon>Agaricomycotina</taxon>
        <taxon>Agaricomycetes</taxon>
        <taxon>Agaricomycetidae</taxon>
        <taxon>Agaricales</taxon>
        <taxon>Marasmiineae</taxon>
        <taxon>Marasmiaceae</taxon>
        <taxon>Tetrapyrgos</taxon>
    </lineage>
</organism>
<feature type="domain" description="Enoyl reductase (ER)" evidence="2">
    <location>
        <begin position="28"/>
        <end position="345"/>
    </location>
</feature>
<dbReference type="PANTHER" id="PTHR43205:SF7">
    <property type="entry name" value="PROSTAGLANDIN REDUCTASE 1"/>
    <property type="match status" value="1"/>
</dbReference>
<protein>
    <recommendedName>
        <fullName evidence="2">Enoyl reductase (ER) domain-containing protein</fullName>
    </recommendedName>
</protein>
<dbReference type="GO" id="GO:0016628">
    <property type="term" value="F:oxidoreductase activity, acting on the CH-CH group of donors, NAD or NADP as acceptor"/>
    <property type="evidence" value="ECO:0007669"/>
    <property type="project" value="InterPro"/>
</dbReference>
<dbReference type="SUPFAM" id="SSF50129">
    <property type="entry name" value="GroES-like"/>
    <property type="match status" value="1"/>
</dbReference>
<dbReference type="InterPro" id="IPR036291">
    <property type="entry name" value="NAD(P)-bd_dom_sf"/>
</dbReference>
<dbReference type="InterPro" id="IPR013149">
    <property type="entry name" value="ADH-like_C"/>
</dbReference>
<dbReference type="InterPro" id="IPR045010">
    <property type="entry name" value="MDR_fam"/>
</dbReference>
<dbReference type="EMBL" id="JAACJM010000074">
    <property type="protein sequence ID" value="KAF5350406.1"/>
    <property type="molecule type" value="Genomic_DNA"/>
</dbReference>
<dbReference type="CDD" id="cd05288">
    <property type="entry name" value="PGDH"/>
    <property type="match status" value="1"/>
</dbReference>
<dbReference type="AlphaFoldDB" id="A0A8H5CYP1"/>
<dbReference type="InterPro" id="IPR020843">
    <property type="entry name" value="ER"/>
</dbReference>
<dbReference type="Gene3D" id="3.90.180.10">
    <property type="entry name" value="Medium-chain alcohol dehydrogenases, catalytic domain"/>
    <property type="match status" value="1"/>
</dbReference>
<evidence type="ECO:0000313" key="4">
    <source>
        <dbReference type="Proteomes" id="UP000559256"/>
    </source>
</evidence>
<keyword evidence="1" id="KW-0560">Oxidoreductase</keyword>
<proteinExistence type="predicted"/>
<dbReference type="PANTHER" id="PTHR43205">
    <property type="entry name" value="PROSTAGLANDIN REDUCTASE"/>
    <property type="match status" value="1"/>
</dbReference>
<dbReference type="Gene3D" id="3.40.50.720">
    <property type="entry name" value="NAD(P)-binding Rossmann-like Domain"/>
    <property type="match status" value="1"/>
</dbReference>
<sequence length="350" mass="37498">MAPVRNAKIIFNQPLAGLPEPGKTTTYDTSSTIDLDAIPLSGGVLVKVLSLSVEPLTAGLMMGPNKPASIPLPAYQEGQPTFGFGVGKVLRSENEGFQKGDYIVSPVLEHAEYTIPTHLNFLQKIVPEPGLPPSVYIGAAGMPGQTAFYGWKEYSKAKKGETLFVSTAAGPVGSIILQLAKREGMKVIASAGTDEKVKLVKSLGADVAFNYKTTSVDEVLQKEGPIDVYWDNVGGSTLDAALGNAALHARFIECGMISQLTDQTGNGANMKNLANIVMRRIILSGFIGNDPFLLEHWEKEFNETIPKLLAKGELQYVEDRTVGLEHVTAGLAEVLVGKNMGKKIIVVSEE</sequence>
<gene>
    <name evidence="3" type="ORF">D9758_012486</name>
</gene>
<keyword evidence="4" id="KW-1185">Reference proteome</keyword>
<name>A0A8H5CYP1_9AGAR</name>
<comment type="caution">
    <text evidence="3">The sequence shown here is derived from an EMBL/GenBank/DDBJ whole genome shotgun (WGS) entry which is preliminary data.</text>
</comment>
<dbReference type="Pfam" id="PF16884">
    <property type="entry name" value="ADH_N_2"/>
    <property type="match status" value="1"/>
</dbReference>
<dbReference type="OrthoDB" id="809632at2759"/>
<accession>A0A8H5CYP1</accession>
<dbReference type="Pfam" id="PF00107">
    <property type="entry name" value="ADH_zinc_N"/>
    <property type="match status" value="1"/>
</dbReference>
<evidence type="ECO:0000256" key="1">
    <source>
        <dbReference type="ARBA" id="ARBA00023002"/>
    </source>
</evidence>
<reference evidence="3 4" key="1">
    <citation type="journal article" date="2020" name="ISME J.">
        <title>Uncovering the hidden diversity of litter-decomposition mechanisms in mushroom-forming fungi.</title>
        <authorList>
            <person name="Floudas D."/>
            <person name="Bentzer J."/>
            <person name="Ahren D."/>
            <person name="Johansson T."/>
            <person name="Persson P."/>
            <person name="Tunlid A."/>
        </authorList>
    </citation>
    <scope>NUCLEOTIDE SEQUENCE [LARGE SCALE GENOMIC DNA]</scope>
    <source>
        <strain evidence="3 4">CBS 291.85</strain>
    </source>
</reference>
<evidence type="ECO:0000313" key="3">
    <source>
        <dbReference type="EMBL" id="KAF5350406.1"/>
    </source>
</evidence>